<protein>
    <recommendedName>
        <fullName evidence="14">Mitochondrial ribonuclease P catalytic subunit</fullName>
        <ecNumber evidence="5">3.1.26.5</ecNumber>
    </recommendedName>
    <alternativeName>
        <fullName evidence="15">Mitochondrial ribonuclease P protein 3</fullName>
    </alternativeName>
</protein>
<dbReference type="InterPro" id="IPR033495">
    <property type="entry name" value="MRPP3_PIN_dom"/>
</dbReference>
<keyword evidence="11" id="KW-0460">Magnesium</keyword>
<evidence type="ECO:0000256" key="11">
    <source>
        <dbReference type="ARBA" id="ARBA00022842"/>
    </source>
</evidence>
<evidence type="ECO:0000313" key="17">
    <source>
        <dbReference type="EMBL" id="OQV23717.1"/>
    </source>
</evidence>
<evidence type="ECO:0000256" key="13">
    <source>
        <dbReference type="ARBA" id="ARBA00023128"/>
    </source>
</evidence>
<accession>A0A1W0X871</accession>
<dbReference type="EMBL" id="MTYJ01000010">
    <property type="protein sequence ID" value="OQV23717.1"/>
    <property type="molecule type" value="Genomic_DNA"/>
</dbReference>
<comment type="catalytic activity">
    <reaction evidence="1">
        <text>Endonucleolytic cleavage of RNA, removing 5'-extranucleotides from tRNA precursor.</text>
        <dbReference type="EC" id="3.1.26.5"/>
    </reaction>
</comment>
<keyword evidence="12" id="KW-0809">Transit peptide</keyword>
<evidence type="ECO:0000256" key="2">
    <source>
        <dbReference type="ARBA" id="ARBA00001946"/>
    </source>
</evidence>
<dbReference type="GO" id="GO:0004526">
    <property type="term" value="F:ribonuclease P activity"/>
    <property type="evidence" value="ECO:0007669"/>
    <property type="project" value="UniProtKB-EC"/>
</dbReference>
<comment type="similarity">
    <text evidence="4">Belongs to the PPR family. P subfamily.</text>
</comment>
<comment type="cofactor">
    <cofactor evidence="2">
        <name>Mg(2+)</name>
        <dbReference type="ChEBI" id="CHEBI:18420"/>
    </cofactor>
</comment>
<dbReference type="Gene3D" id="3.40.50.11980">
    <property type="match status" value="1"/>
</dbReference>
<evidence type="ECO:0000256" key="6">
    <source>
        <dbReference type="ARBA" id="ARBA00022694"/>
    </source>
</evidence>
<evidence type="ECO:0000256" key="12">
    <source>
        <dbReference type="ARBA" id="ARBA00022946"/>
    </source>
</evidence>
<comment type="subcellular location">
    <subcellularLocation>
        <location evidence="3">Mitochondrion</location>
    </subcellularLocation>
</comment>
<evidence type="ECO:0000256" key="4">
    <source>
        <dbReference type="ARBA" id="ARBA00007626"/>
    </source>
</evidence>
<keyword evidence="6" id="KW-0819">tRNA processing</keyword>
<evidence type="ECO:0000256" key="7">
    <source>
        <dbReference type="ARBA" id="ARBA00022722"/>
    </source>
</evidence>
<keyword evidence="10" id="KW-0862">Zinc</keyword>
<evidence type="ECO:0000256" key="9">
    <source>
        <dbReference type="ARBA" id="ARBA00022801"/>
    </source>
</evidence>
<evidence type="ECO:0000256" key="1">
    <source>
        <dbReference type="ARBA" id="ARBA00000928"/>
    </source>
</evidence>
<evidence type="ECO:0000256" key="15">
    <source>
        <dbReference type="ARBA" id="ARBA00044559"/>
    </source>
</evidence>
<dbReference type="GO" id="GO:0046872">
    <property type="term" value="F:metal ion binding"/>
    <property type="evidence" value="ECO:0007669"/>
    <property type="project" value="UniProtKB-KW"/>
</dbReference>
<gene>
    <name evidence="17" type="ORF">BV898_02454</name>
</gene>
<dbReference type="EC" id="3.1.26.5" evidence="5"/>
<evidence type="ECO:0000256" key="14">
    <source>
        <dbReference type="ARBA" id="ARBA00044536"/>
    </source>
</evidence>
<dbReference type="Gene3D" id="1.25.40.10">
    <property type="entry name" value="Tetratricopeptide repeat domain"/>
    <property type="match status" value="1"/>
</dbReference>
<dbReference type="InterPro" id="IPR011990">
    <property type="entry name" value="TPR-like_helical_dom_sf"/>
</dbReference>
<keyword evidence="13" id="KW-0496">Mitochondrion</keyword>
<organism evidence="17 18">
    <name type="scientific">Hypsibius exemplaris</name>
    <name type="common">Freshwater tardigrade</name>
    <dbReference type="NCBI Taxonomy" id="2072580"/>
    <lineage>
        <taxon>Eukaryota</taxon>
        <taxon>Metazoa</taxon>
        <taxon>Ecdysozoa</taxon>
        <taxon>Tardigrada</taxon>
        <taxon>Eutardigrada</taxon>
        <taxon>Parachela</taxon>
        <taxon>Hypsibioidea</taxon>
        <taxon>Hypsibiidae</taxon>
        <taxon>Hypsibius</taxon>
    </lineage>
</organism>
<name>A0A1W0X871_HYPEX</name>
<dbReference type="CDD" id="cd18718">
    <property type="entry name" value="PIN_PRORP"/>
    <property type="match status" value="1"/>
</dbReference>
<evidence type="ECO:0000256" key="8">
    <source>
        <dbReference type="ARBA" id="ARBA00022723"/>
    </source>
</evidence>
<feature type="domain" description="PRORP" evidence="16">
    <location>
        <begin position="336"/>
        <end position="572"/>
    </location>
</feature>
<sequence>MRHIFLRSSQHRVILESFSFRDPLPASIFSATSLSSSSSWRSNPQQRDISNIARERTHNLIIRHAPDVKISPAKLRGSILEELSATPNFSKWHTILTGLCRGAEDRYVPADEWETAVQESRKKDNHKDRQAFFGSLMSLACSFRFHQCGASLLDFLHSSKTFVNVSVASNYVKLCGRLETPDFEEKILAAYAHVKRISPADIYDMGTAENLIAGLYRTSRWEECLKLLDIIEFTGRPSPTALSYVITGAFAHDHPSTALRLLKQLSTLHGTFGPAEMAFTAWFAYAKSKGLPTVMEMLTFTRDYEWFIPLEVARDLKAWFEKEQGWMAKFTTLSPRGECAACSEYMKPITITRDEFEKLRENFVKSVIEGTDVFLHTNPAELKRYRDFVEKNAPFDLVVDGLNVAYFQNSSNHDGRSLARQLLTVTEHLLHVRGKRILILGRMHMKRWPKSEMSRLSSLASLFFAENMSQDDPFILYAALYSGLGCNFLSGDLMRDHRFKLAVKDVELRKTFLKWQRTHQMQLFKVYGDHSASLKAPMKYSTVTQWTESSIHVPYLSGLPLGLHELPPSWLCLTKKLPNN</sequence>
<dbReference type="PANTHER" id="PTHR13547">
    <property type="match status" value="1"/>
</dbReference>
<dbReference type="GO" id="GO:0001682">
    <property type="term" value="P:tRNA 5'-leader removal"/>
    <property type="evidence" value="ECO:0007669"/>
    <property type="project" value="TreeGrafter"/>
</dbReference>
<reference evidence="18" key="1">
    <citation type="submission" date="2017-01" db="EMBL/GenBank/DDBJ databases">
        <title>Comparative genomics of anhydrobiosis in the tardigrade Hypsibius dujardini.</title>
        <authorList>
            <person name="Yoshida Y."/>
            <person name="Koutsovoulos G."/>
            <person name="Laetsch D."/>
            <person name="Stevens L."/>
            <person name="Kumar S."/>
            <person name="Horikawa D."/>
            <person name="Ishino K."/>
            <person name="Komine S."/>
            <person name="Tomita M."/>
            <person name="Blaxter M."/>
            <person name="Arakawa K."/>
        </authorList>
    </citation>
    <scope>NUCLEOTIDE SEQUENCE [LARGE SCALE GENOMIC DNA]</scope>
    <source>
        <strain evidence="18">Z151</strain>
    </source>
</reference>
<dbReference type="PANTHER" id="PTHR13547:SF1">
    <property type="entry name" value="MITOCHONDRIAL RIBONUCLEASE P CATALYTIC SUBUNIT"/>
    <property type="match status" value="1"/>
</dbReference>
<evidence type="ECO:0000256" key="5">
    <source>
        <dbReference type="ARBA" id="ARBA00012179"/>
    </source>
</evidence>
<comment type="caution">
    <text evidence="17">The sequence shown here is derived from an EMBL/GenBank/DDBJ whole genome shotgun (WGS) entry which is preliminary data.</text>
</comment>
<dbReference type="OrthoDB" id="46913at2759"/>
<dbReference type="GO" id="GO:0097745">
    <property type="term" value="P:mitochondrial tRNA 5'-end processing"/>
    <property type="evidence" value="ECO:0007669"/>
    <property type="project" value="TreeGrafter"/>
</dbReference>
<proteinExistence type="inferred from homology"/>
<dbReference type="Proteomes" id="UP000192578">
    <property type="component" value="Unassembled WGS sequence"/>
</dbReference>
<dbReference type="InterPro" id="IPR031595">
    <property type="entry name" value="PRORP_C"/>
</dbReference>
<evidence type="ECO:0000313" key="18">
    <source>
        <dbReference type="Proteomes" id="UP000192578"/>
    </source>
</evidence>
<evidence type="ECO:0000259" key="16">
    <source>
        <dbReference type="Pfam" id="PF16953"/>
    </source>
</evidence>
<keyword evidence="18" id="KW-1185">Reference proteome</keyword>
<keyword evidence="7" id="KW-0540">Nuclease</keyword>
<dbReference type="AlphaFoldDB" id="A0A1W0X871"/>
<evidence type="ECO:0000256" key="10">
    <source>
        <dbReference type="ARBA" id="ARBA00022833"/>
    </source>
</evidence>
<evidence type="ECO:0000256" key="3">
    <source>
        <dbReference type="ARBA" id="ARBA00004173"/>
    </source>
</evidence>
<keyword evidence="8" id="KW-0479">Metal-binding</keyword>
<dbReference type="Pfam" id="PF16953">
    <property type="entry name" value="PRORP"/>
    <property type="match status" value="1"/>
</dbReference>
<keyword evidence="9" id="KW-0378">Hydrolase</keyword>
<dbReference type="GO" id="GO:0030678">
    <property type="term" value="C:mitochondrial ribonuclease P complex"/>
    <property type="evidence" value="ECO:0007669"/>
    <property type="project" value="TreeGrafter"/>
</dbReference>